<accession>A0A0V0H465</accession>
<sequence length="116" mass="12672">MVLKQVIGESSEKILKVITDPKSLKYSFKDENMTGDTKNTSLFVTILLSGLIQELNKDRMVEKVSTYNKSLHLITDVNREVSFRNSGAGSELSGTEGLETTGTRGGAGFRTEQGVV</sequence>
<feature type="compositionally biased region" description="Low complexity" evidence="1">
    <location>
        <begin position="86"/>
        <end position="102"/>
    </location>
</feature>
<organism evidence="2">
    <name type="scientific">Solanum chacoense</name>
    <name type="common">Chaco potato</name>
    <dbReference type="NCBI Taxonomy" id="4108"/>
    <lineage>
        <taxon>Eukaryota</taxon>
        <taxon>Viridiplantae</taxon>
        <taxon>Streptophyta</taxon>
        <taxon>Embryophyta</taxon>
        <taxon>Tracheophyta</taxon>
        <taxon>Spermatophyta</taxon>
        <taxon>Magnoliopsida</taxon>
        <taxon>eudicotyledons</taxon>
        <taxon>Gunneridae</taxon>
        <taxon>Pentapetalae</taxon>
        <taxon>asterids</taxon>
        <taxon>lamiids</taxon>
        <taxon>Solanales</taxon>
        <taxon>Solanaceae</taxon>
        <taxon>Solanoideae</taxon>
        <taxon>Solaneae</taxon>
        <taxon>Solanum</taxon>
    </lineage>
</organism>
<reference evidence="2" key="1">
    <citation type="submission" date="2015-12" db="EMBL/GenBank/DDBJ databases">
        <title>Gene expression during late stages of embryo sac development: a critical building block for successful pollen-pistil interactions.</title>
        <authorList>
            <person name="Liu Y."/>
            <person name="Joly V."/>
            <person name="Sabar M."/>
            <person name="Matton D.P."/>
        </authorList>
    </citation>
    <scope>NUCLEOTIDE SEQUENCE</scope>
</reference>
<evidence type="ECO:0000313" key="2">
    <source>
        <dbReference type="EMBL" id="JAP15153.1"/>
    </source>
</evidence>
<name>A0A0V0H465_SOLCH</name>
<feature type="region of interest" description="Disordered" evidence="1">
    <location>
        <begin position="85"/>
        <end position="116"/>
    </location>
</feature>
<evidence type="ECO:0000256" key="1">
    <source>
        <dbReference type="SAM" id="MobiDB-lite"/>
    </source>
</evidence>
<protein>
    <submittedName>
        <fullName evidence="2">Putative ovule protein</fullName>
    </submittedName>
</protein>
<dbReference type="EMBL" id="GEDG01025576">
    <property type="protein sequence ID" value="JAP15153.1"/>
    <property type="molecule type" value="Transcribed_RNA"/>
</dbReference>
<dbReference type="AlphaFoldDB" id="A0A0V0H465"/>
<proteinExistence type="predicted"/>
<feature type="non-terminal residue" evidence="2">
    <location>
        <position position="116"/>
    </location>
</feature>